<accession>A0ABV4BDX9</accession>
<dbReference type="InterPro" id="IPR015867">
    <property type="entry name" value="N-reg_PII/ATP_PRibTrfase_C"/>
</dbReference>
<name>A0ABV4BDX9_9GAMM</name>
<dbReference type="Gene3D" id="3.30.70.120">
    <property type="match status" value="1"/>
</dbReference>
<dbReference type="RefSeq" id="WP_369665841.1">
    <property type="nucleotide sequence ID" value="NZ_JBDKXB010000003.1"/>
</dbReference>
<evidence type="ECO:0000313" key="3">
    <source>
        <dbReference type="Proteomes" id="UP001564408"/>
    </source>
</evidence>
<dbReference type="PANTHER" id="PTHR23419">
    <property type="entry name" value="DIVALENT CATION TOLERANCE CUTA-RELATED"/>
    <property type="match status" value="1"/>
</dbReference>
<proteinExistence type="inferred from homology"/>
<protein>
    <submittedName>
        <fullName evidence="2">Divalent-cation tolerance protein CutA</fullName>
    </submittedName>
</protein>
<dbReference type="InterPro" id="IPR011322">
    <property type="entry name" value="N-reg_PII-like_a/b"/>
</dbReference>
<sequence length="110" mass="12255">MTNDDLLLTLCTCPDRESAQRLATTLVEARLAACVNILPGALSVFSWEGRTEQVDEVLLMIKTGSAQFDELQRRVTQLHPYEVPEIIAIPIADGLPAYLDWLRACTRSKP</sequence>
<organism evidence="2 3">
    <name type="scientific">Thioalkalicoccus limnaeus</name>
    <dbReference type="NCBI Taxonomy" id="120681"/>
    <lineage>
        <taxon>Bacteria</taxon>
        <taxon>Pseudomonadati</taxon>
        <taxon>Pseudomonadota</taxon>
        <taxon>Gammaproteobacteria</taxon>
        <taxon>Chromatiales</taxon>
        <taxon>Chromatiaceae</taxon>
        <taxon>Thioalkalicoccus</taxon>
    </lineage>
</organism>
<dbReference type="PANTHER" id="PTHR23419:SF8">
    <property type="entry name" value="FI09726P"/>
    <property type="match status" value="1"/>
</dbReference>
<gene>
    <name evidence="2" type="primary">cutA</name>
    <name evidence="2" type="ORF">ABC977_03440</name>
</gene>
<reference evidence="2 3" key="1">
    <citation type="submission" date="2024-05" db="EMBL/GenBank/DDBJ databases">
        <title>Genome Sequence and Characterization of the New Strain Purple Sulfur Bacterium of Genus Thioalkalicoccus.</title>
        <authorList>
            <person name="Bryantseva I.A."/>
            <person name="Kyndt J.A."/>
            <person name="Imhoff J.F."/>
        </authorList>
    </citation>
    <scope>NUCLEOTIDE SEQUENCE [LARGE SCALE GENOMIC DNA]</scope>
    <source>
        <strain evidence="2 3">Um2</strain>
    </source>
</reference>
<evidence type="ECO:0000313" key="2">
    <source>
        <dbReference type="EMBL" id="MEY6431458.1"/>
    </source>
</evidence>
<dbReference type="InterPro" id="IPR004323">
    <property type="entry name" value="Ion_tolerance_CutA"/>
</dbReference>
<keyword evidence="3" id="KW-1185">Reference proteome</keyword>
<evidence type="ECO:0000256" key="1">
    <source>
        <dbReference type="ARBA" id="ARBA00010169"/>
    </source>
</evidence>
<dbReference type="EMBL" id="JBDKXB010000003">
    <property type="protein sequence ID" value="MEY6431458.1"/>
    <property type="molecule type" value="Genomic_DNA"/>
</dbReference>
<comment type="similarity">
    <text evidence="1">Belongs to the CutA family.</text>
</comment>
<comment type="caution">
    <text evidence="2">The sequence shown here is derived from an EMBL/GenBank/DDBJ whole genome shotgun (WGS) entry which is preliminary data.</text>
</comment>
<dbReference type="SUPFAM" id="SSF54913">
    <property type="entry name" value="GlnB-like"/>
    <property type="match status" value="1"/>
</dbReference>
<dbReference type="Proteomes" id="UP001564408">
    <property type="component" value="Unassembled WGS sequence"/>
</dbReference>
<dbReference type="Pfam" id="PF03091">
    <property type="entry name" value="CutA1"/>
    <property type="match status" value="1"/>
</dbReference>